<dbReference type="Proteomes" id="UP000198312">
    <property type="component" value="Chromosome"/>
</dbReference>
<proteinExistence type="predicted"/>
<accession>A0A220U8J6</accession>
<name>A0A220U8J6_9BACI</name>
<dbReference type="EMBL" id="CP022315">
    <property type="protein sequence ID" value="ASK64282.1"/>
    <property type="molecule type" value="Genomic_DNA"/>
</dbReference>
<dbReference type="Gene3D" id="2.30.31.70">
    <property type="match status" value="1"/>
</dbReference>
<organism evidence="1 2">
    <name type="scientific">Virgibacillus phasianinus</name>
    <dbReference type="NCBI Taxonomy" id="2017483"/>
    <lineage>
        <taxon>Bacteria</taxon>
        <taxon>Bacillati</taxon>
        <taxon>Bacillota</taxon>
        <taxon>Bacilli</taxon>
        <taxon>Bacillales</taxon>
        <taxon>Bacillaceae</taxon>
        <taxon>Virgibacillus</taxon>
    </lineage>
</organism>
<evidence type="ECO:0000313" key="1">
    <source>
        <dbReference type="EMBL" id="ASK64282.1"/>
    </source>
</evidence>
<protein>
    <submittedName>
        <fullName evidence="1">Uncharacterized protein</fullName>
    </submittedName>
</protein>
<dbReference type="KEGG" id="vil:CFK37_03840"/>
<keyword evidence="2" id="KW-1185">Reference proteome</keyword>
<reference evidence="1 2" key="1">
    <citation type="submission" date="2017-07" db="EMBL/GenBank/DDBJ databases">
        <title>Virgibacillus sp. LM2416.</title>
        <authorList>
            <person name="Tak E.J."/>
            <person name="Bae J.-W."/>
        </authorList>
    </citation>
    <scope>NUCLEOTIDE SEQUENCE [LARGE SCALE GENOMIC DNA]</scope>
    <source>
        <strain evidence="1 2">LM2416</strain>
    </source>
</reference>
<sequence>MNKPKNYRVEWDVIEEIAVLHESQAGWTKELNLISWNGDEPKYDVRWWNPDKTRIGKGFTFTAGELHLLRDIIVHKMPDIVNRER</sequence>
<gene>
    <name evidence="1" type="ORF">CFK37_03840</name>
</gene>
<dbReference type="AlphaFoldDB" id="A0A220U8J6"/>
<evidence type="ECO:0000313" key="2">
    <source>
        <dbReference type="Proteomes" id="UP000198312"/>
    </source>
</evidence>